<evidence type="ECO:0000313" key="3">
    <source>
        <dbReference type="Proteomes" id="UP000298681"/>
    </source>
</evidence>
<protein>
    <submittedName>
        <fullName evidence="2">Pyridine nucleotide-disulfide oxidoreductase</fullName>
    </submittedName>
</protein>
<dbReference type="Proteomes" id="UP000298681">
    <property type="component" value="Unassembled WGS sequence"/>
</dbReference>
<dbReference type="InterPro" id="IPR052189">
    <property type="entry name" value="L-asp_N-monooxygenase_NS-form"/>
</dbReference>
<dbReference type="SUPFAM" id="SSF51905">
    <property type="entry name" value="FAD/NAD(P)-binding domain"/>
    <property type="match status" value="2"/>
</dbReference>
<proteinExistence type="predicted"/>
<keyword evidence="3" id="KW-1185">Reference proteome</keyword>
<dbReference type="PRINTS" id="PR00368">
    <property type="entry name" value="FADPNR"/>
</dbReference>
<dbReference type="EMBL" id="SPUH01000002">
    <property type="protein sequence ID" value="TKS53017.1"/>
    <property type="molecule type" value="Genomic_DNA"/>
</dbReference>
<dbReference type="InterPro" id="IPR036188">
    <property type="entry name" value="FAD/NAD-bd_sf"/>
</dbReference>
<sequence>MPDAACRPVAARAVDGILRGPHRRAGHALSTSSVRRVDVAILGGGASGALVATHLLDRDDAPSVALVEPRTAPARGAAYSTGRPEHLLNVRAAGMSAFNAEPGDFVAWLQRQPAHSGTDPATLAPRFMPRRKYGAYLAALLEAAPAAARLQRVATVADRVAPLDTGYRITLADGGCIDARVVVLAIGNLAAPLPLAGADMLGAGQVVEAWDYEAVTAIDGDADVCIVGAGLSMVDAVMTLHANGHRGRIIALSRNGLLPLAHTVATPAAGDWTALLPLGVRARLRVLRGWVAAEVAAGRPWQGVLDALRPHVQALWTAWPEIEQRRFLRHAVRQWDIHRHRIAPEVAAVIEALAMEGRFVLHAGRAHALEAGPRLRLRYRRRKDGAEAVIDADLLVNATGMEKRITRARSPLLQGLLADGLARPGPHGIGIDTAADGALRDRDGRPVPGLWTLGALRAGSLWESIAMPELRGQALQVADAVRARLATSSP</sequence>
<dbReference type="PANTHER" id="PTHR40254">
    <property type="entry name" value="BLR0577 PROTEIN"/>
    <property type="match status" value="1"/>
</dbReference>
<evidence type="ECO:0000313" key="2">
    <source>
        <dbReference type="EMBL" id="TKS53017.1"/>
    </source>
</evidence>
<feature type="domain" description="FAD-dependent urate hydroxylase HpyO/Asp monooxygenase CreE-like FAD/NAD(P)-binding" evidence="1">
    <location>
        <begin position="40"/>
        <end position="188"/>
    </location>
</feature>
<organism evidence="2 3">
    <name type="scientific">Luteimonas yindakuii</name>
    <dbReference type="NCBI Taxonomy" id="2565782"/>
    <lineage>
        <taxon>Bacteria</taxon>
        <taxon>Pseudomonadati</taxon>
        <taxon>Pseudomonadota</taxon>
        <taxon>Gammaproteobacteria</taxon>
        <taxon>Lysobacterales</taxon>
        <taxon>Lysobacteraceae</taxon>
        <taxon>Luteimonas</taxon>
    </lineage>
</organism>
<dbReference type="InterPro" id="IPR038732">
    <property type="entry name" value="HpyO/CreE_NAD-binding"/>
</dbReference>
<gene>
    <name evidence="2" type="ORF">E4582_12490</name>
</gene>
<dbReference type="Gene3D" id="3.50.50.60">
    <property type="entry name" value="FAD/NAD(P)-binding domain"/>
    <property type="match status" value="1"/>
</dbReference>
<dbReference type="PANTHER" id="PTHR40254:SF1">
    <property type="entry name" value="BLR0577 PROTEIN"/>
    <property type="match status" value="1"/>
</dbReference>
<dbReference type="Pfam" id="PF13454">
    <property type="entry name" value="NAD_binding_9"/>
    <property type="match status" value="1"/>
</dbReference>
<dbReference type="AlphaFoldDB" id="A0A4Z1REB6"/>
<name>A0A4Z1REB6_9GAMM</name>
<evidence type="ECO:0000259" key="1">
    <source>
        <dbReference type="Pfam" id="PF13454"/>
    </source>
</evidence>
<comment type="caution">
    <text evidence="2">The sequence shown here is derived from an EMBL/GenBank/DDBJ whole genome shotgun (WGS) entry which is preliminary data.</text>
</comment>
<reference evidence="2 3" key="1">
    <citation type="submission" date="2019-01" db="EMBL/GenBank/DDBJ databases">
        <authorList>
            <person name="Zhang S."/>
        </authorList>
    </citation>
    <scope>NUCLEOTIDE SEQUENCE [LARGE SCALE GENOMIC DNA]</scope>
    <source>
        <strain evidence="2 3">1626</strain>
    </source>
</reference>
<accession>A0A4Z1REB6</accession>